<evidence type="ECO:0000313" key="3">
    <source>
        <dbReference type="Proteomes" id="UP000269945"/>
    </source>
</evidence>
<feature type="signal peptide" evidence="1">
    <location>
        <begin position="1"/>
        <end position="27"/>
    </location>
</feature>
<keyword evidence="1" id="KW-0732">Signal</keyword>
<dbReference type="AlphaFoldDB" id="A0A9X9PWN1"/>
<accession>A0A9X9PWN1</accession>
<sequence length="64" mass="7301">MGSQVHMLISELCPFIWLHLLDLYCLGICNNITLCSEHISLVSGFANVRAFIWGFINFDILKTK</sequence>
<proteinExistence type="predicted"/>
<dbReference type="Proteomes" id="UP000269945">
    <property type="component" value="Unassembled WGS sequence"/>
</dbReference>
<protein>
    <submittedName>
        <fullName evidence="2">Uncharacterized protein</fullName>
    </submittedName>
</protein>
<keyword evidence="3" id="KW-1185">Reference proteome</keyword>
<dbReference type="EMBL" id="CYRY02005535">
    <property type="protein sequence ID" value="VCW69958.1"/>
    <property type="molecule type" value="Genomic_DNA"/>
</dbReference>
<comment type="caution">
    <text evidence="2">The sequence shown here is derived from an EMBL/GenBank/DDBJ whole genome shotgun (WGS) entry which is preliminary data.</text>
</comment>
<evidence type="ECO:0000313" key="2">
    <source>
        <dbReference type="EMBL" id="VCW69958.1"/>
    </source>
</evidence>
<organism evidence="2 3">
    <name type="scientific">Gulo gulo</name>
    <name type="common">Wolverine</name>
    <name type="synonym">Gluton</name>
    <dbReference type="NCBI Taxonomy" id="48420"/>
    <lineage>
        <taxon>Eukaryota</taxon>
        <taxon>Metazoa</taxon>
        <taxon>Chordata</taxon>
        <taxon>Craniata</taxon>
        <taxon>Vertebrata</taxon>
        <taxon>Euteleostomi</taxon>
        <taxon>Mammalia</taxon>
        <taxon>Eutheria</taxon>
        <taxon>Laurasiatheria</taxon>
        <taxon>Carnivora</taxon>
        <taxon>Caniformia</taxon>
        <taxon>Musteloidea</taxon>
        <taxon>Mustelidae</taxon>
        <taxon>Guloninae</taxon>
        <taxon>Gulo</taxon>
    </lineage>
</organism>
<evidence type="ECO:0000256" key="1">
    <source>
        <dbReference type="SAM" id="SignalP"/>
    </source>
</evidence>
<reference evidence="2 3" key="1">
    <citation type="submission" date="2018-10" db="EMBL/GenBank/DDBJ databases">
        <authorList>
            <person name="Ekblom R."/>
            <person name="Jareborg N."/>
        </authorList>
    </citation>
    <scope>NUCLEOTIDE SEQUENCE [LARGE SCALE GENOMIC DNA]</scope>
    <source>
        <tissue evidence="2">Muscle</tissue>
    </source>
</reference>
<name>A0A9X9PWN1_GULGU</name>
<gene>
    <name evidence="2" type="ORF">BN2614_LOCUS6</name>
</gene>
<feature type="chain" id="PRO_5040910538" evidence="1">
    <location>
        <begin position="28"/>
        <end position="64"/>
    </location>
</feature>